<evidence type="ECO:0000256" key="1">
    <source>
        <dbReference type="ARBA" id="ARBA00022777"/>
    </source>
</evidence>
<keyword evidence="1 5" id="KW-0418">Kinase</keyword>
<evidence type="ECO:0000259" key="4">
    <source>
        <dbReference type="PROSITE" id="PS50109"/>
    </source>
</evidence>
<protein>
    <submittedName>
        <fullName evidence="5">Sensor histidine kinase YehU</fullName>
        <ecNumber evidence="5">2.7.13.3</ecNumber>
    </submittedName>
</protein>
<evidence type="ECO:0000256" key="2">
    <source>
        <dbReference type="ARBA" id="ARBA00023012"/>
    </source>
</evidence>
<name>A0A6N2XVU5_9FIRM</name>
<dbReference type="GO" id="GO:0016020">
    <property type="term" value="C:membrane"/>
    <property type="evidence" value="ECO:0007669"/>
    <property type="project" value="InterPro"/>
</dbReference>
<keyword evidence="3" id="KW-0812">Transmembrane</keyword>
<dbReference type="InterPro" id="IPR005467">
    <property type="entry name" value="His_kinase_dom"/>
</dbReference>
<evidence type="ECO:0000256" key="3">
    <source>
        <dbReference type="SAM" id="Phobius"/>
    </source>
</evidence>
<dbReference type="InterPro" id="IPR036890">
    <property type="entry name" value="HATPase_C_sf"/>
</dbReference>
<dbReference type="EMBL" id="CACRTF010000029">
    <property type="protein sequence ID" value="VYT57288.1"/>
    <property type="molecule type" value="Genomic_DNA"/>
</dbReference>
<gene>
    <name evidence="5" type="primary">yehU_1</name>
    <name evidence="5" type="ORF">CBLFYP116_00348</name>
</gene>
<dbReference type="PANTHER" id="PTHR34220:SF7">
    <property type="entry name" value="SENSOR HISTIDINE KINASE YPDA"/>
    <property type="match status" value="1"/>
</dbReference>
<dbReference type="InterPro" id="IPR010559">
    <property type="entry name" value="Sig_transdc_His_kin_internal"/>
</dbReference>
<evidence type="ECO:0000313" key="5">
    <source>
        <dbReference type="EMBL" id="VYT57288.1"/>
    </source>
</evidence>
<dbReference type="SUPFAM" id="SSF55874">
    <property type="entry name" value="ATPase domain of HSP90 chaperone/DNA topoisomerase II/histidine kinase"/>
    <property type="match status" value="1"/>
</dbReference>
<dbReference type="InterPro" id="IPR003594">
    <property type="entry name" value="HATPase_dom"/>
</dbReference>
<sequence length="625" mass="71148">MKWPSGRSGGVSLMKKMKVNLRIKIIYTCIIAVFVSVFLIMQYSFNRSRNLLITQEAGIISQYMNRNELALTEVTDSIRKLSAASSTNKQVASYLNQSCDGNIYSSENVSRIRAVEETLTFYRNIFFDYRLHYIILGADSTVYSVADGIDNSSYFGEKFAQSVRQQPWYREFLEGKEVSGWIAPCIYNDKGVFKERIESGKDEDFILFIRRIKDYNSLKFLGVSFVSFPTENLAQVLIPYDGAVLALFDKGNHLIYATEQSDILDDISAGRLSENLQEDQDYFHYTKDGREYLVNHVTMAGTGWRMVNLVPLSHITQAVDKLHSTVTSLTVLMALGACMVCLAMYFYVNAPLNRLIHKVSEVNIGGTKIADMEDAKGRQMPVFGIVEAELEISRMVDYIEKLSAQTIKQKEIEQNLRYEMLRAQINPHFLFNTLNVIKWSSMISGAGNIADMITSLGILLESTMNRREEEVPLKEEIRVVKAWVEIKNWGLKNRIELVTDIQQELEEFKVIKFFLQPLVENAVLHGMGEATHGTIWVTAEQYGERVCVTVQDNGVGMEQGKLDEILKEMDENSKKRHVTGIGLTSIHELMKARYGPDYGLYIESRIGYGTKVFAVFPYRRGSETC</sequence>
<organism evidence="5">
    <name type="scientific">Enterocloster bolteae</name>
    <dbReference type="NCBI Taxonomy" id="208479"/>
    <lineage>
        <taxon>Bacteria</taxon>
        <taxon>Bacillati</taxon>
        <taxon>Bacillota</taxon>
        <taxon>Clostridia</taxon>
        <taxon>Lachnospirales</taxon>
        <taxon>Lachnospiraceae</taxon>
        <taxon>Enterocloster</taxon>
    </lineage>
</organism>
<dbReference type="Gene3D" id="3.30.565.10">
    <property type="entry name" value="Histidine kinase-like ATPase, C-terminal domain"/>
    <property type="match status" value="1"/>
</dbReference>
<dbReference type="Pfam" id="PF02518">
    <property type="entry name" value="HATPase_c"/>
    <property type="match status" value="1"/>
</dbReference>
<accession>A0A6N2XVU5</accession>
<feature type="transmembrane region" description="Helical" evidence="3">
    <location>
        <begin position="329"/>
        <end position="348"/>
    </location>
</feature>
<dbReference type="Gene3D" id="3.30.450.20">
    <property type="entry name" value="PAS domain"/>
    <property type="match status" value="1"/>
</dbReference>
<dbReference type="GO" id="GO:0000155">
    <property type="term" value="F:phosphorelay sensor kinase activity"/>
    <property type="evidence" value="ECO:0007669"/>
    <property type="project" value="InterPro"/>
</dbReference>
<keyword evidence="2" id="KW-0902">Two-component regulatory system</keyword>
<dbReference type="EC" id="2.7.13.3" evidence="5"/>
<keyword evidence="5" id="KW-0808">Transferase</keyword>
<feature type="transmembrane region" description="Helical" evidence="3">
    <location>
        <begin position="21"/>
        <end position="45"/>
    </location>
</feature>
<dbReference type="PROSITE" id="PS50109">
    <property type="entry name" value="HIS_KIN"/>
    <property type="match status" value="1"/>
</dbReference>
<dbReference type="SMART" id="SM00387">
    <property type="entry name" value="HATPase_c"/>
    <property type="match status" value="1"/>
</dbReference>
<reference evidence="5" key="1">
    <citation type="submission" date="2019-11" db="EMBL/GenBank/DDBJ databases">
        <authorList>
            <person name="Feng L."/>
        </authorList>
    </citation>
    <scope>NUCLEOTIDE SEQUENCE</scope>
    <source>
        <strain evidence="5">CbolteaeLFYP116</strain>
    </source>
</reference>
<keyword evidence="3" id="KW-1133">Transmembrane helix</keyword>
<dbReference type="AlphaFoldDB" id="A0A6N2XVU5"/>
<proteinExistence type="predicted"/>
<dbReference type="PANTHER" id="PTHR34220">
    <property type="entry name" value="SENSOR HISTIDINE KINASE YPDA"/>
    <property type="match status" value="1"/>
</dbReference>
<dbReference type="Pfam" id="PF06580">
    <property type="entry name" value="His_kinase"/>
    <property type="match status" value="1"/>
</dbReference>
<dbReference type="InterPro" id="IPR050640">
    <property type="entry name" value="Bact_2-comp_sensor_kinase"/>
</dbReference>
<feature type="domain" description="Histidine kinase" evidence="4">
    <location>
        <begin position="515"/>
        <end position="620"/>
    </location>
</feature>
<keyword evidence="3" id="KW-0472">Membrane</keyword>